<protein>
    <recommendedName>
        <fullName evidence="7">HAT C-terminal dimerisation domain-containing protein</fullName>
    </recommendedName>
</protein>
<evidence type="ECO:0000256" key="5">
    <source>
        <dbReference type="ARBA" id="ARBA00023242"/>
    </source>
</evidence>
<sequence>MNNSILQVGLDDAHDTPEICVVSPVSACDISSNSPSKAAAESIDNIPKTIRNKFYSNIIFYEKKWSATCTLCGKIQYDSKGVTSNINRHIKTQHKKEYEEWCSQLHQFNNKTQKKISDVFSKNNNITKNRTSSESRYQSSHPRQVQLSQAIVVNLIIELGLPLSLVERESFINFMNLVDPKFTITSRRTLSRSTIPRLYNNMHQELKRFCDQVEFISLTLDIWTDRRMRAFYAMTGHGFINSSLKSYVLCFIPLYGSHTANLLLQNYENIISSFGIGTKLVRLVTDNATNNIKAFQHLIIPGFESYFEDEDDLDETGSDIDQDAIENDDLDEISIAHADDNYTKMFDIAKTSFDNIAANNESYRIPCFTHTLQLVVNDGLKQMSSIEPALVKVSKIAKLSHTSTSFVERLERLDKSIPRANKTRWNSQFDTVESILHISPTELNDILISIKRKDLCLLTKDYQILNEFSSLLTLFAEATSITQAENTPSISLVAPTILTIYYDLLNEQSNVLFTLSLCETLLSSLISRFGGLLEQLGIDIDKTIKQKNSSELYQDPIYIYSPFLDGKFKLHWVYESPLPLEKKNSLCEKIKKLVFDYCVLLQYNDSLTTRNEIDVTDDNQSTTMPAPSSSTTPTQLTRKRKTLFPNAQHKNMKKQKVDNFAYIKHEIIDYINDDTSNDDSNRLILLNQSNKYKSLHKLAKKILTVPATSSPVERIFSQSGFLFRQHRATMSRKTLQMLTMLKCNKELI</sequence>
<dbReference type="GO" id="GO:0005634">
    <property type="term" value="C:nucleus"/>
    <property type="evidence" value="ECO:0007669"/>
    <property type="project" value="UniProtKB-SubCell"/>
</dbReference>
<dbReference type="InterPro" id="IPR008906">
    <property type="entry name" value="HATC_C_dom"/>
</dbReference>
<evidence type="ECO:0000313" key="10">
    <source>
        <dbReference type="EMBL" id="CAF1356589.1"/>
    </source>
</evidence>
<name>A0A819PXX8_9BILA</name>
<evidence type="ECO:0000313" key="11">
    <source>
        <dbReference type="EMBL" id="CAF3814292.1"/>
    </source>
</evidence>
<dbReference type="InterPro" id="IPR012337">
    <property type="entry name" value="RNaseH-like_sf"/>
</dbReference>
<organism evidence="12 13">
    <name type="scientific">Rotaria sordida</name>
    <dbReference type="NCBI Taxonomy" id="392033"/>
    <lineage>
        <taxon>Eukaryota</taxon>
        <taxon>Metazoa</taxon>
        <taxon>Spiralia</taxon>
        <taxon>Gnathifera</taxon>
        <taxon>Rotifera</taxon>
        <taxon>Eurotatoria</taxon>
        <taxon>Bdelloidea</taxon>
        <taxon>Philodinida</taxon>
        <taxon>Philodinidae</taxon>
        <taxon>Rotaria</taxon>
    </lineage>
</organism>
<keyword evidence="5" id="KW-0539">Nucleus</keyword>
<comment type="caution">
    <text evidence="12">The sequence shown here is derived from an EMBL/GenBank/DDBJ whole genome shotgun (WGS) entry which is preliminary data.</text>
</comment>
<dbReference type="EMBL" id="CAJNOT010002979">
    <property type="protein sequence ID" value="CAF1356589.1"/>
    <property type="molecule type" value="Genomic_DNA"/>
</dbReference>
<dbReference type="GO" id="GO:0046983">
    <property type="term" value="F:protein dimerization activity"/>
    <property type="evidence" value="ECO:0007669"/>
    <property type="project" value="InterPro"/>
</dbReference>
<evidence type="ECO:0000256" key="4">
    <source>
        <dbReference type="ARBA" id="ARBA00022833"/>
    </source>
</evidence>
<evidence type="ECO:0000313" key="8">
    <source>
        <dbReference type="EMBL" id="CAF1271551.1"/>
    </source>
</evidence>
<dbReference type="PANTHER" id="PTHR46481:SF10">
    <property type="entry name" value="ZINC FINGER BED DOMAIN-CONTAINING PROTEIN 39"/>
    <property type="match status" value="1"/>
</dbReference>
<dbReference type="EMBL" id="CAJNOU010002769">
    <property type="protein sequence ID" value="CAF1348267.1"/>
    <property type="molecule type" value="Genomic_DNA"/>
</dbReference>
<evidence type="ECO:0000256" key="6">
    <source>
        <dbReference type="SAM" id="MobiDB-lite"/>
    </source>
</evidence>
<dbReference type="Pfam" id="PF05699">
    <property type="entry name" value="Dimer_Tnp_hAT"/>
    <property type="match status" value="1"/>
</dbReference>
<proteinExistence type="predicted"/>
<dbReference type="EMBL" id="CAJNOO010002474">
    <property type="protein sequence ID" value="CAF1271551.1"/>
    <property type="molecule type" value="Genomic_DNA"/>
</dbReference>
<feature type="compositionally biased region" description="Low complexity" evidence="6">
    <location>
        <begin position="621"/>
        <end position="634"/>
    </location>
</feature>
<dbReference type="Proteomes" id="UP000663889">
    <property type="component" value="Unassembled WGS sequence"/>
</dbReference>
<dbReference type="Proteomes" id="UP000663823">
    <property type="component" value="Unassembled WGS sequence"/>
</dbReference>
<comment type="subcellular location">
    <subcellularLocation>
        <location evidence="1">Nucleus</location>
    </subcellularLocation>
</comment>
<feature type="domain" description="HAT C-terminal dimerisation" evidence="7">
    <location>
        <begin position="688"/>
        <end position="742"/>
    </location>
</feature>
<dbReference type="GO" id="GO:0008270">
    <property type="term" value="F:zinc ion binding"/>
    <property type="evidence" value="ECO:0007669"/>
    <property type="project" value="UniProtKB-KW"/>
</dbReference>
<keyword evidence="4" id="KW-0862">Zinc</keyword>
<evidence type="ECO:0000313" key="12">
    <source>
        <dbReference type="EMBL" id="CAF4015274.1"/>
    </source>
</evidence>
<dbReference type="Proteomes" id="UP000663864">
    <property type="component" value="Unassembled WGS sequence"/>
</dbReference>
<dbReference type="EMBL" id="CAJOAX010002711">
    <property type="protein sequence ID" value="CAF3814292.1"/>
    <property type="molecule type" value="Genomic_DNA"/>
</dbReference>
<dbReference type="AlphaFoldDB" id="A0A819PXX8"/>
<gene>
    <name evidence="12" type="ORF">FNK824_LOCUS26742</name>
    <name evidence="11" type="ORF">OTI717_LOCUS19013</name>
    <name evidence="8" type="ORF">RFH988_LOCUS28216</name>
    <name evidence="9" type="ORF">SEV965_LOCUS28722</name>
    <name evidence="10" type="ORF">ZHD862_LOCUS30849</name>
</gene>
<accession>A0A819PXX8</accession>
<keyword evidence="2" id="KW-0479">Metal-binding</keyword>
<evidence type="ECO:0000313" key="9">
    <source>
        <dbReference type="EMBL" id="CAF1348267.1"/>
    </source>
</evidence>
<evidence type="ECO:0000256" key="1">
    <source>
        <dbReference type="ARBA" id="ARBA00004123"/>
    </source>
</evidence>
<evidence type="ECO:0000313" key="13">
    <source>
        <dbReference type="Proteomes" id="UP000663874"/>
    </source>
</evidence>
<dbReference type="EMBL" id="CAJOBE010006720">
    <property type="protein sequence ID" value="CAF4015274.1"/>
    <property type="molecule type" value="Genomic_DNA"/>
</dbReference>
<feature type="region of interest" description="Disordered" evidence="6">
    <location>
        <begin position="614"/>
        <end position="638"/>
    </location>
</feature>
<dbReference type="PANTHER" id="PTHR46481">
    <property type="entry name" value="ZINC FINGER BED DOMAIN-CONTAINING PROTEIN 4"/>
    <property type="match status" value="1"/>
</dbReference>
<evidence type="ECO:0000256" key="2">
    <source>
        <dbReference type="ARBA" id="ARBA00022723"/>
    </source>
</evidence>
<evidence type="ECO:0000259" key="7">
    <source>
        <dbReference type="Pfam" id="PF05699"/>
    </source>
</evidence>
<dbReference type="SUPFAM" id="SSF140996">
    <property type="entry name" value="Hermes dimerisation domain"/>
    <property type="match status" value="1"/>
</dbReference>
<dbReference type="InterPro" id="IPR052035">
    <property type="entry name" value="ZnF_BED_domain_contain"/>
</dbReference>
<dbReference type="SUPFAM" id="SSF53098">
    <property type="entry name" value="Ribonuclease H-like"/>
    <property type="match status" value="1"/>
</dbReference>
<dbReference type="OrthoDB" id="10057873at2759"/>
<keyword evidence="3" id="KW-0863">Zinc-finger</keyword>
<dbReference type="Proteomes" id="UP000663882">
    <property type="component" value="Unassembled WGS sequence"/>
</dbReference>
<dbReference type="Proteomes" id="UP000663874">
    <property type="component" value="Unassembled WGS sequence"/>
</dbReference>
<reference evidence="12" key="1">
    <citation type="submission" date="2021-02" db="EMBL/GenBank/DDBJ databases">
        <authorList>
            <person name="Nowell W R."/>
        </authorList>
    </citation>
    <scope>NUCLEOTIDE SEQUENCE</scope>
</reference>
<evidence type="ECO:0000256" key="3">
    <source>
        <dbReference type="ARBA" id="ARBA00022771"/>
    </source>
</evidence>